<dbReference type="InterPro" id="IPR049083">
    <property type="entry name" value="TACO1_YebC_N"/>
</dbReference>
<dbReference type="InterPro" id="IPR048300">
    <property type="entry name" value="TACO1_YebC-like_2nd/3rd_dom"/>
</dbReference>
<proteinExistence type="inferred from homology"/>
<evidence type="ECO:0000313" key="11">
    <source>
        <dbReference type="Proteomes" id="UP000050564"/>
    </source>
</evidence>
<dbReference type="GO" id="GO:0006355">
    <property type="term" value="P:regulation of DNA-templated transcription"/>
    <property type="evidence" value="ECO:0007669"/>
    <property type="project" value="UniProtKB-UniRule"/>
</dbReference>
<evidence type="ECO:0000259" key="8">
    <source>
        <dbReference type="Pfam" id="PF20772"/>
    </source>
</evidence>
<keyword evidence="4 6" id="KW-0238">DNA-binding</keyword>
<dbReference type="PANTHER" id="PTHR12532:SF6">
    <property type="entry name" value="TRANSCRIPTIONAL REGULATORY PROTEIN YEBC-RELATED"/>
    <property type="match status" value="1"/>
</dbReference>
<evidence type="ECO:0000256" key="3">
    <source>
        <dbReference type="ARBA" id="ARBA00023015"/>
    </source>
</evidence>
<dbReference type="Pfam" id="PF20772">
    <property type="entry name" value="TACO1_YebC_N"/>
    <property type="match status" value="1"/>
</dbReference>
<evidence type="ECO:0000256" key="6">
    <source>
        <dbReference type="HAMAP-Rule" id="MF_00693"/>
    </source>
</evidence>
<dbReference type="FunFam" id="1.10.10.200:FF:000001">
    <property type="entry name" value="Probable transcriptional regulatory protein YebC"/>
    <property type="match status" value="1"/>
</dbReference>
<dbReference type="Proteomes" id="UP000281372">
    <property type="component" value="Unassembled WGS sequence"/>
</dbReference>
<dbReference type="InterPro" id="IPR002876">
    <property type="entry name" value="Transcrip_reg_TACO1-like"/>
</dbReference>
<reference evidence="9 11" key="1">
    <citation type="submission" date="2015-09" db="EMBL/GenBank/DDBJ databases">
        <title>Genome announcement of multiple Pseudomonas syringae strains.</title>
        <authorList>
            <person name="Thakur S."/>
            <person name="Wang P.W."/>
            <person name="Gong Y."/>
            <person name="Weir B.S."/>
            <person name="Guttman D.S."/>
        </authorList>
    </citation>
    <scope>NUCLEOTIDE SEQUENCE [LARGE SCALE GENOMIC DNA]</scope>
    <source>
        <strain evidence="9 11">ICMP2823</strain>
    </source>
</reference>
<evidence type="ECO:0000256" key="2">
    <source>
        <dbReference type="ARBA" id="ARBA00022490"/>
    </source>
</evidence>
<comment type="similarity">
    <text evidence="1 6">Belongs to the TACO1 family.</text>
</comment>
<evidence type="ECO:0000256" key="5">
    <source>
        <dbReference type="ARBA" id="ARBA00023163"/>
    </source>
</evidence>
<comment type="caution">
    <text evidence="9">The sequence shown here is derived from an EMBL/GenBank/DDBJ whole genome shotgun (WGS) entry which is preliminary data.</text>
</comment>
<dbReference type="GO" id="GO:0003677">
    <property type="term" value="F:DNA binding"/>
    <property type="evidence" value="ECO:0007669"/>
    <property type="project" value="UniProtKB-UniRule"/>
</dbReference>
<dbReference type="Proteomes" id="UP000050564">
    <property type="component" value="Unassembled WGS sequence"/>
</dbReference>
<dbReference type="NCBIfam" id="NF001030">
    <property type="entry name" value="PRK00110.1"/>
    <property type="match status" value="1"/>
</dbReference>
<dbReference type="HAMAP" id="MF_00693">
    <property type="entry name" value="Transcrip_reg_TACO1"/>
    <property type="match status" value="1"/>
</dbReference>
<name>A0A0P9LHT4_PSECA</name>
<dbReference type="FunFam" id="3.30.70.980:FF:000002">
    <property type="entry name" value="Probable transcriptional regulatory protein YebC"/>
    <property type="match status" value="1"/>
</dbReference>
<dbReference type="PATRIC" id="fig|86840.3.peg.4252"/>
<dbReference type="AlphaFoldDB" id="A0A0P9LHT4"/>
<evidence type="ECO:0000313" key="9">
    <source>
        <dbReference type="EMBL" id="KPW70045.1"/>
    </source>
</evidence>
<dbReference type="SUPFAM" id="SSF75625">
    <property type="entry name" value="YebC-like"/>
    <property type="match status" value="1"/>
</dbReference>
<dbReference type="Pfam" id="PF01709">
    <property type="entry name" value="Transcrip_reg"/>
    <property type="match status" value="1"/>
</dbReference>
<dbReference type="Gene3D" id="3.30.70.980">
    <property type="match status" value="2"/>
</dbReference>
<dbReference type="NCBIfam" id="TIGR01033">
    <property type="entry name" value="YebC/PmpR family DNA-binding transcriptional regulator"/>
    <property type="match status" value="1"/>
</dbReference>
<dbReference type="InterPro" id="IPR026564">
    <property type="entry name" value="Transcrip_reg_TACO1-like_dom3"/>
</dbReference>
<feature type="domain" description="TACO1/YebC-like second and third" evidence="7">
    <location>
        <begin position="111"/>
        <end position="265"/>
    </location>
</feature>
<reference evidence="10 12" key="2">
    <citation type="submission" date="2018-08" db="EMBL/GenBank/DDBJ databases">
        <title>Recombination of ecologically and evolutionarily significant loci maintains genetic cohesion in the Pseudomonas syringae species complex.</title>
        <authorList>
            <person name="Dillon M."/>
            <person name="Thakur S."/>
            <person name="Almeida R.N.D."/>
            <person name="Weir B.S."/>
            <person name="Guttman D.S."/>
        </authorList>
    </citation>
    <scope>NUCLEOTIDE SEQUENCE [LARGE SCALE GENOMIC DNA]</scope>
    <source>
        <strain evidence="10 12">ICMP 2821</strain>
    </source>
</reference>
<dbReference type="InterPro" id="IPR029072">
    <property type="entry name" value="YebC-like"/>
</dbReference>
<gene>
    <name evidence="9" type="ORF">ALO81_100364</name>
    <name evidence="10" type="ORF">ALQ64_05152</name>
</gene>
<accession>A0A0P9LHT4</accession>
<evidence type="ECO:0000313" key="10">
    <source>
        <dbReference type="EMBL" id="RMN42178.1"/>
    </source>
</evidence>
<dbReference type="NCBIfam" id="NF009044">
    <property type="entry name" value="PRK12378.1"/>
    <property type="match status" value="1"/>
</dbReference>
<feature type="domain" description="TACO1/YebC-like N-terminal" evidence="8">
    <location>
        <begin position="33"/>
        <end position="103"/>
    </location>
</feature>
<evidence type="ECO:0000259" key="7">
    <source>
        <dbReference type="Pfam" id="PF01709"/>
    </source>
</evidence>
<dbReference type="PANTHER" id="PTHR12532">
    <property type="entry name" value="TRANSLATIONAL ACTIVATOR OF CYTOCHROME C OXIDASE 1"/>
    <property type="match status" value="1"/>
</dbReference>
<comment type="subcellular location">
    <subcellularLocation>
        <location evidence="6">Cytoplasm</location>
    </subcellularLocation>
</comment>
<keyword evidence="5 6" id="KW-0804">Transcription</keyword>
<dbReference type="GO" id="GO:0005829">
    <property type="term" value="C:cytosol"/>
    <property type="evidence" value="ECO:0007669"/>
    <property type="project" value="TreeGrafter"/>
</dbReference>
<protein>
    <recommendedName>
        <fullName evidence="6">Probable transcriptional regulatory protein ALO81_100364</fullName>
    </recommendedName>
</protein>
<evidence type="ECO:0000313" key="12">
    <source>
        <dbReference type="Proteomes" id="UP000281372"/>
    </source>
</evidence>
<sequence length="276" mass="29832">MYPLSSEAFCHAGHRRKVKVFQKNPERKMAGHSKWANIKHRKERQDAKKGKIFTKWIRELTVAARQGGGDPGSNPRLRLALDKALGANMTRDAIDRAVARGVGASDGDDVEELGYEGYGPGGVAVMVETMTDNRNRTAAAVRHAFTKCGGNLGTDGSVAYLFDRKGQISFAAGVDEDALIEAAMEADADDVVTNEDGSIDVFTSFSGFYAVRNALEAAGFNAADAEIVMLPTTSAVLDLETAEKVLKLIDMLEDLDDVQNVYSNAEIPDEVMEQLG</sequence>
<dbReference type="EMBL" id="RBOW01000038">
    <property type="protein sequence ID" value="RMN42178.1"/>
    <property type="molecule type" value="Genomic_DNA"/>
</dbReference>
<evidence type="ECO:0000256" key="4">
    <source>
        <dbReference type="ARBA" id="ARBA00023125"/>
    </source>
</evidence>
<keyword evidence="3 6" id="KW-0805">Transcription regulation</keyword>
<dbReference type="InterPro" id="IPR017856">
    <property type="entry name" value="Integrase-like_N"/>
</dbReference>
<keyword evidence="2 6" id="KW-0963">Cytoplasm</keyword>
<evidence type="ECO:0000256" key="1">
    <source>
        <dbReference type="ARBA" id="ARBA00008724"/>
    </source>
</evidence>
<dbReference type="EMBL" id="LJPX01000412">
    <property type="protein sequence ID" value="KPW70045.1"/>
    <property type="molecule type" value="Genomic_DNA"/>
</dbReference>
<organism evidence="9 11">
    <name type="scientific">Pseudomonas cannabina</name>
    <dbReference type="NCBI Taxonomy" id="86840"/>
    <lineage>
        <taxon>Bacteria</taxon>
        <taxon>Pseudomonadati</taxon>
        <taxon>Pseudomonadota</taxon>
        <taxon>Gammaproteobacteria</taxon>
        <taxon>Pseudomonadales</taxon>
        <taxon>Pseudomonadaceae</taxon>
        <taxon>Pseudomonas</taxon>
    </lineage>
</organism>
<dbReference type="Gene3D" id="1.10.10.200">
    <property type="match status" value="1"/>
</dbReference>